<sequence length="143" mass="15721">MSIEEASAPVVEEPVVEAAAANTATEKPEAGDGEEEKENNPKKAKAKKAAAPRKPRKLQSHPPYLEMIGAAITTLKDRTGSSQLAIAKYIEDKYKGHLPPNFRKVTLVLILYVLSNGELTRSCPILQSRDGRSDHLWISFIEI</sequence>
<dbReference type="EMBL" id="JADCNM010000004">
    <property type="protein sequence ID" value="KAG0487374.1"/>
    <property type="molecule type" value="Genomic_DNA"/>
</dbReference>
<keyword evidence="3" id="KW-0539">Nucleus</keyword>
<evidence type="ECO:0000313" key="7">
    <source>
        <dbReference type="Proteomes" id="UP000639772"/>
    </source>
</evidence>
<evidence type="ECO:0000313" key="6">
    <source>
        <dbReference type="EMBL" id="KAG0487374.1"/>
    </source>
</evidence>
<dbReference type="GO" id="GO:0031492">
    <property type="term" value="F:nucleosomal DNA binding"/>
    <property type="evidence" value="ECO:0007669"/>
    <property type="project" value="TreeGrafter"/>
</dbReference>
<keyword evidence="2" id="KW-0238">DNA-binding</keyword>
<dbReference type="Gene3D" id="1.10.10.10">
    <property type="entry name" value="Winged helix-like DNA-binding domain superfamily/Winged helix DNA-binding domain"/>
    <property type="match status" value="1"/>
</dbReference>
<dbReference type="PROSITE" id="PS51504">
    <property type="entry name" value="H15"/>
    <property type="match status" value="1"/>
</dbReference>
<reference evidence="6 7" key="1">
    <citation type="journal article" date="2020" name="Nat. Food">
        <title>A phased Vanilla planifolia genome enables genetic improvement of flavour and production.</title>
        <authorList>
            <person name="Hasing T."/>
            <person name="Tang H."/>
            <person name="Brym M."/>
            <person name="Khazi F."/>
            <person name="Huang T."/>
            <person name="Chambers A.H."/>
        </authorList>
    </citation>
    <scope>NUCLEOTIDE SEQUENCE [LARGE SCALE GENOMIC DNA]</scope>
    <source>
        <tissue evidence="6">Leaf</tissue>
    </source>
</reference>
<dbReference type="OrthoDB" id="1110759at2759"/>
<dbReference type="InterPro" id="IPR005818">
    <property type="entry name" value="Histone_H1/H5_H15"/>
</dbReference>
<evidence type="ECO:0000256" key="3">
    <source>
        <dbReference type="ARBA" id="ARBA00023242"/>
    </source>
</evidence>
<evidence type="ECO:0000256" key="4">
    <source>
        <dbReference type="SAM" id="MobiDB-lite"/>
    </source>
</evidence>
<dbReference type="GO" id="GO:0003690">
    <property type="term" value="F:double-stranded DNA binding"/>
    <property type="evidence" value="ECO:0007669"/>
    <property type="project" value="TreeGrafter"/>
</dbReference>
<protein>
    <recommendedName>
        <fullName evidence="5">H15 domain-containing protein</fullName>
    </recommendedName>
</protein>
<dbReference type="SMART" id="SM00526">
    <property type="entry name" value="H15"/>
    <property type="match status" value="1"/>
</dbReference>
<dbReference type="PANTHER" id="PTHR11467:SF131">
    <property type="entry name" value="HISTONE H1"/>
    <property type="match status" value="1"/>
</dbReference>
<evidence type="ECO:0000256" key="2">
    <source>
        <dbReference type="ARBA" id="ARBA00023125"/>
    </source>
</evidence>
<proteinExistence type="predicted"/>
<feature type="compositionally biased region" description="Basic residues" evidence="4">
    <location>
        <begin position="42"/>
        <end position="59"/>
    </location>
</feature>
<dbReference type="Proteomes" id="UP000639772">
    <property type="component" value="Unassembled WGS sequence"/>
</dbReference>
<dbReference type="GO" id="GO:0000786">
    <property type="term" value="C:nucleosome"/>
    <property type="evidence" value="ECO:0007669"/>
    <property type="project" value="InterPro"/>
</dbReference>
<dbReference type="AlphaFoldDB" id="A0A835V4R0"/>
<dbReference type="GO" id="GO:0005634">
    <property type="term" value="C:nucleus"/>
    <property type="evidence" value="ECO:0007669"/>
    <property type="project" value="UniProtKB-SubCell"/>
</dbReference>
<accession>A0A835V4R0</accession>
<evidence type="ECO:0000259" key="5">
    <source>
        <dbReference type="PROSITE" id="PS51504"/>
    </source>
</evidence>
<gene>
    <name evidence="6" type="ORF">HPP92_009469</name>
</gene>
<organism evidence="6 7">
    <name type="scientific">Vanilla planifolia</name>
    <name type="common">Vanilla</name>
    <dbReference type="NCBI Taxonomy" id="51239"/>
    <lineage>
        <taxon>Eukaryota</taxon>
        <taxon>Viridiplantae</taxon>
        <taxon>Streptophyta</taxon>
        <taxon>Embryophyta</taxon>
        <taxon>Tracheophyta</taxon>
        <taxon>Spermatophyta</taxon>
        <taxon>Magnoliopsida</taxon>
        <taxon>Liliopsida</taxon>
        <taxon>Asparagales</taxon>
        <taxon>Orchidaceae</taxon>
        <taxon>Vanilloideae</taxon>
        <taxon>Vanilleae</taxon>
        <taxon>Vanilla</taxon>
    </lineage>
</organism>
<dbReference type="InterPro" id="IPR036390">
    <property type="entry name" value="WH_DNA-bd_sf"/>
</dbReference>
<feature type="region of interest" description="Disordered" evidence="4">
    <location>
        <begin position="1"/>
        <end position="62"/>
    </location>
</feature>
<evidence type="ECO:0000256" key="1">
    <source>
        <dbReference type="ARBA" id="ARBA00004123"/>
    </source>
</evidence>
<comment type="caution">
    <text evidence="6">The sequence shown here is derived from an EMBL/GenBank/DDBJ whole genome shotgun (WGS) entry which is preliminary data.</text>
</comment>
<dbReference type="InterPro" id="IPR036388">
    <property type="entry name" value="WH-like_DNA-bd_sf"/>
</dbReference>
<dbReference type="Pfam" id="PF00538">
    <property type="entry name" value="Linker_histone"/>
    <property type="match status" value="1"/>
</dbReference>
<dbReference type="PANTHER" id="PTHR11467">
    <property type="entry name" value="HISTONE H1"/>
    <property type="match status" value="1"/>
</dbReference>
<dbReference type="GO" id="GO:0030261">
    <property type="term" value="P:chromosome condensation"/>
    <property type="evidence" value="ECO:0007669"/>
    <property type="project" value="TreeGrafter"/>
</dbReference>
<name>A0A835V4R0_VANPL</name>
<dbReference type="CDD" id="cd00073">
    <property type="entry name" value="H15"/>
    <property type="match status" value="1"/>
</dbReference>
<dbReference type="GO" id="GO:0045910">
    <property type="term" value="P:negative regulation of DNA recombination"/>
    <property type="evidence" value="ECO:0007669"/>
    <property type="project" value="TreeGrafter"/>
</dbReference>
<comment type="subcellular location">
    <subcellularLocation>
        <location evidence="1">Nucleus</location>
    </subcellularLocation>
</comment>
<dbReference type="SUPFAM" id="SSF46785">
    <property type="entry name" value="Winged helix' DNA-binding domain"/>
    <property type="match status" value="1"/>
</dbReference>
<dbReference type="GO" id="GO:0006334">
    <property type="term" value="P:nucleosome assembly"/>
    <property type="evidence" value="ECO:0007669"/>
    <property type="project" value="InterPro"/>
</dbReference>
<feature type="domain" description="H15" evidence="5">
    <location>
        <begin position="60"/>
        <end position="129"/>
    </location>
</feature>
<feature type="compositionally biased region" description="Low complexity" evidence="4">
    <location>
        <begin position="1"/>
        <end position="25"/>
    </location>
</feature>